<dbReference type="InterPro" id="IPR013429">
    <property type="entry name" value="Regulatory_FmdB_Zinc_ribbon"/>
</dbReference>
<keyword evidence="3" id="KW-1185">Reference proteome</keyword>
<organism evidence="2 3">
    <name type="scientific">Thermanaerosceptrum fracticalcis</name>
    <dbReference type="NCBI Taxonomy" id="1712410"/>
    <lineage>
        <taxon>Bacteria</taxon>
        <taxon>Bacillati</taxon>
        <taxon>Bacillota</taxon>
        <taxon>Clostridia</taxon>
        <taxon>Eubacteriales</taxon>
        <taxon>Peptococcaceae</taxon>
        <taxon>Thermanaerosceptrum</taxon>
    </lineage>
</organism>
<dbReference type="EMBL" id="CP045798">
    <property type="protein sequence ID" value="QNB47287.1"/>
    <property type="molecule type" value="Genomic_DNA"/>
</dbReference>
<dbReference type="AlphaFoldDB" id="A0A7G6E5D3"/>
<gene>
    <name evidence="2" type="ORF">BR63_13900</name>
</gene>
<dbReference type="SMART" id="SM00834">
    <property type="entry name" value="CxxC_CXXC_SSSS"/>
    <property type="match status" value="1"/>
</dbReference>
<sequence>MIYGIIPIGGIGKEVISMAVYDFFCKACQEQFSVSCSISERKNVKCPKCGTGEVQRIYKPLGVMNSNSQAGSSPLPSTGFG</sequence>
<protein>
    <submittedName>
        <fullName evidence="2">Zinc ribbon domain-containing protein</fullName>
    </submittedName>
</protein>
<proteinExistence type="predicted"/>
<dbReference type="Pfam" id="PF09723">
    <property type="entry name" value="Zn_ribbon_8"/>
    <property type="match status" value="1"/>
</dbReference>
<reference evidence="2 3" key="1">
    <citation type="journal article" date="2019" name="Front. Microbiol.">
        <title>Thermoanaerosceptrum fracticalcis gen. nov. sp. nov., a Novel Fumarate-Fermenting Microorganism From a Deep Fractured Carbonate Aquifer of the US Great Basin.</title>
        <authorList>
            <person name="Hamilton-Brehm S.D."/>
            <person name="Stewart L.E."/>
            <person name="Zavarin M."/>
            <person name="Caldwell M."/>
            <person name="Lawson P.A."/>
            <person name="Onstott T.C."/>
            <person name="Grzymski J."/>
            <person name="Neveux I."/>
            <person name="Lollar B.S."/>
            <person name="Russell C.E."/>
            <person name="Moser D.P."/>
        </authorList>
    </citation>
    <scope>NUCLEOTIDE SEQUENCE [LARGE SCALE GENOMIC DNA]</scope>
    <source>
        <strain evidence="2 3">DRI-13</strain>
    </source>
</reference>
<accession>A0A7G6E5D3</accession>
<feature type="domain" description="Putative regulatory protein FmdB zinc ribbon" evidence="1">
    <location>
        <begin position="18"/>
        <end position="59"/>
    </location>
</feature>
<evidence type="ECO:0000313" key="3">
    <source>
        <dbReference type="Proteomes" id="UP000515847"/>
    </source>
</evidence>
<evidence type="ECO:0000259" key="1">
    <source>
        <dbReference type="SMART" id="SM00834"/>
    </source>
</evidence>
<evidence type="ECO:0000313" key="2">
    <source>
        <dbReference type="EMBL" id="QNB47287.1"/>
    </source>
</evidence>
<dbReference type="Proteomes" id="UP000515847">
    <property type="component" value="Chromosome"/>
</dbReference>
<name>A0A7G6E5D3_THEFR</name>
<dbReference type="NCBIfam" id="TIGR02605">
    <property type="entry name" value="CxxC_CxxC_SSSS"/>
    <property type="match status" value="1"/>
</dbReference>
<dbReference type="KEGG" id="tfr:BR63_13900"/>